<dbReference type="PANTHER" id="PTHR36985">
    <property type="entry name" value="TRANSLOCATION AND ASSEMBLY MODULE SUBUNIT TAMB"/>
    <property type="match status" value="1"/>
</dbReference>
<keyword evidence="3" id="KW-1133">Transmembrane helix</keyword>
<evidence type="ECO:0000256" key="4">
    <source>
        <dbReference type="ARBA" id="ARBA00023136"/>
    </source>
</evidence>
<organism evidence="7 8">
    <name type="scientific">Jhaorihella thermophila</name>
    <dbReference type="NCBI Taxonomy" id="488547"/>
    <lineage>
        <taxon>Bacteria</taxon>
        <taxon>Pseudomonadati</taxon>
        <taxon>Pseudomonadota</taxon>
        <taxon>Alphaproteobacteria</taxon>
        <taxon>Rhodobacterales</taxon>
        <taxon>Paracoccaceae</taxon>
        <taxon>Jhaorihella</taxon>
    </lineage>
</organism>
<evidence type="ECO:0000313" key="7">
    <source>
        <dbReference type="EMBL" id="SEF61053.1"/>
    </source>
</evidence>
<gene>
    <name evidence="7" type="ORF">SAMN05421751_102226</name>
</gene>
<dbReference type="EMBL" id="FNVD01000002">
    <property type="protein sequence ID" value="SEF61053.1"/>
    <property type="molecule type" value="Genomic_DNA"/>
</dbReference>
<feature type="chain" id="PRO_5009284926" evidence="5">
    <location>
        <begin position="21"/>
        <end position="1140"/>
    </location>
</feature>
<evidence type="ECO:0000256" key="1">
    <source>
        <dbReference type="ARBA" id="ARBA00004167"/>
    </source>
</evidence>
<protein>
    <submittedName>
        <fullName evidence="7">Translocation and assembly module TamB</fullName>
    </submittedName>
</protein>
<dbReference type="Proteomes" id="UP000236742">
    <property type="component" value="Unassembled WGS sequence"/>
</dbReference>
<feature type="signal peptide" evidence="5">
    <location>
        <begin position="1"/>
        <end position="20"/>
    </location>
</feature>
<evidence type="ECO:0000256" key="5">
    <source>
        <dbReference type="SAM" id="SignalP"/>
    </source>
</evidence>
<dbReference type="InterPro" id="IPR007452">
    <property type="entry name" value="TamB_C"/>
</dbReference>
<evidence type="ECO:0000313" key="8">
    <source>
        <dbReference type="Proteomes" id="UP000236742"/>
    </source>
</evidence>
<proteinExistence type="predicted"/>
<keyword evidence="4" id="KW-0472">Membrane</keyword>
<accession>A0A1H5TE59</accession>
<dbReference type="OrthoDB" id="7784409at2"/>
<name>A0A1H5TE59_9RHOB</name>
<dbReference type="PANTHER" id="PTHR36985:SF1">
    <property type="entry name" value="TRANSLOCATION AND ASSEMBLY MODULE SUBUNIT TAMB"/>
    <property type="match status" value="1"/>
</dbReference>
<keyword evidence="2" id="KW-0812">Transmembrane</keyword>
<dbReference type="GO" id="GO:0009306">
    <property type="term" value="P:protein secretion"/>
    <property type="evidence" value="ECO:0007669"/>
    <property type="project" value="InterPro"/>
</dbReference>
<dbReference type="GO" id="GO:0005886">
    <property type="term" value="C:plasma membrane"/>
    <property type="evidence" value="ECO:0007669"/>
    <property type="project" value="InterPro"/>
</dbReference>
<dbReference type="AlphaFoldDB" id="A0A1H5TE59"/>
<sequence length="1140" mass="118726">MRVLGYAVLLVLAIAGMARAEDDKTLLESFLEDTLSGDNRTITVRGLSGALSARATIEELTISDDAGVWLTMRGAVLDWNRLALLRGRFSVNTLGAKEIIIARPPGKTTQPTELPTPEAQPFRLPELPVSIELGEISVDHLVLAEPVLGVAADLNVGGALRLEAGVLDATLAMTRLDRAGDGARLVAQFSNETRIINLDLAVREDAGGLISAALRMPDRPSLSLTAKGQGPIEDFTADIALASAGVDRVTGRVRLRGIAPTEGGGAAGRGIGFDARLEGDVTPFLQADYRPFFGDDARFVLSGWQAGDGRLEISALSVDSDALRLDGALAMAAGGRLERADLRGRIVPPGGEAVVLPMPGPRTELRRATVELRFDRAAGADWMATAEALGLARPGVRIDRAVLAAYGPIDADPGEVLRGKLRGALEGIALDDPALAGAVGDGLRLTGGFALKDAQGLRFERLELTGVDYRATVDGAVQGLETGFAVEGTAAVAAADLSRFSALAGRDLGGAMEARLTGRGAPLSGRFDLVLEGAAQDLRAGVDRLNPLTAGATTLRLDAKRDETGLTIRDFRINGTQISASGQGRLRSGDSALRLEARLADLALLDPRLEGPLTLQGDLARGTRGWTGQVSLRGPHGSRADLDLDAQDESRAELRFDAELRRLERLVPELTGALTASGRAQRGAKGLWTIVGQAQGPSGIAARVSGTWSEPTGEADLTINGKLRLDIANLFIAPNFVKGDATFDLTLKGAPALDNVTGTIATSGTTLAIPAAAQTVRHIDARIAVARSQAELALSGDLGAGGSFRVSGPVALTPPFDSRIAVDLLALGLTDNLSVTTSATGQVVYAGPLGGDGSLSGRIDFGDTDINLNAIGGSVGAAPIPPIVHVGEPAAVRATRARAGLIETEKAGKGPVIALDVTLAALNRVYVHGFGLQAEMGGLIRVTGSTKKVEPVGQIELIRGTLSLLSRRMRLTKGVISLQGGLNPYVEFASSTSTDEGTATIEISGPMNAPEVKVFAEPERPAEEALAMLLFGNRFSQMSPLVIAQMAASLARLGSGDAATQGVKKATGVDTISVGEDETGAPSVTVGGYLSENIYTDVTVNTQGETELNLNLDLNENLRARGTVDNAGDTALGLFFQRDY</sequence>
<keyword evidence="5" id="KW-0732">Signal</keyword>
<dbReference type="RefSeq" id="WP_104006874.1">
    <property type="nucleotide sequence ID" value="NZ_FNVD01000002.1"/>
</dbReference>
<dbReference type="GO" id="GO:0097347">
    <property type="term" value="C:TAM protein secretion complex"/>
    <property type="evidence" value="ECO:0007669"/>
    <property type="project" value="TreeGrafter"/>
</dbReference>
<comment type="subcellular location">
    <subcellularLocation>
        <location evidence="1">Membrane</location>
        <topology evidence="1">Single-pass membrane protein</topology>
    </subcellularLocation>
</comment>
<evidence type="ECO:0000259" key="6">
    <source>
        <dbReference type="Pfam" id="PF04357"/>
    </source>
</evidence>
<keyword evidence="8" id="KW-1185">Reference proteome</keyword>
<evidence type="ECO:0000256" key="3">
    <source>
        <dbReference type="ARBA" id="ARBA00022989"/>
    </source>
</evidence>
<feature type="domain" description="Translocation and assembly module TamB C-terminal" evidence="6">
    <location>
        <begin position="796"/>
        <end position="1140"/>
    </location>
</feature>
<evidence type="ECO:0000256" key="2">
    <source>
        <dbReference type="ARBA" id="ARBA00022692"/>
    </source>
</evidence>
<reference evidence="7 8" key="1">
    <citation type="submission" date="2016-10" db="EMBL/GenBank/DDBJ databases">
        <authorList>
            <person name="de Groot N.N."/>
        </authorList>
    </citation>
    <scope>NUCLEOTIDE SEQUENCE [LARGE SCALE GENOMIC DNA]</scope>
    <source>
        <strain evidence="7 8">DSM 23413</strain>
    </source>
</reference>
<dbReference type="Pfam" id="PF04357">
    <property type="entry name" value="TamB"/>
    <property type="match status" value="1"/>
</dbReference>